<name>A0A0E9Y2J6_ANGAN</name>
<reference evidence="1" key="1">
    <citation type="submission" date="2014-11" db="EMBL/GenBank/DDBJ databases">
        <authorList>
            <person name="Amaro Gonzalez C."/>
        </authorList>
    </citation>
    <scope>NUCLEOTIDE SEQUENCE</scope>
</reference>
<sequence>MLRKYALKVIMFSWDGILLF</sequence>
<dbReference type="EMBL" id="GBXM01000112">
    <property type="protein sequence ID" value="JAI08466.1"/>
    <property type="molecule type" value="Transcribed_RNA"/>
</dbReference>
<organism evidence="1">
    <name type="scientific">Anguilla anguilla</name>
    <name type="common">European freshwater eel</name>
    <name type="synonym">Muraena anguilla</name>
    <dbReference type="NCBI Taxonomy" id="7936"/>
    <lineage>
        <taxon>Eukaryota</taxon>
        <taxon>Metazoa</taxon>
        <taxon>Chordata</taxon>
        <taxon>Craniata</taxon>
        <taxon>Vertebrata</taxon>
        <taxon>Euteleostomi</taxon>
        <taxon>Actinopterygii</taxon>
        <taxon>Neopterygii</taxon>
        <taxon>Teleostei</taxon>
        <taxon>Anguilliformes</taxon>
        <taxon>Anguillidae</taxon>
        <taxon>Anguilla</taxon>
    </lineage>
</organism>
<dbReference type="AlphaFoldDB" id="A0A0E9Y2J6"/>
<proteinExistence type="predicted"/>
<accession>A0A0E9Y2J6</accession>
<evidence type="ECO:0000313" key="1">
    <source>
        <dbReference type="EMBL" id="JAI08466.1"/>
    </source>
</evidence>
<protein>
    <submittedName>
        <fullName evidence="1">Uncharacterized protein</fullName>
    </submittedName>
</protein>
<reference evidence="1" key="2">
    <citation type="journal article" date="2015" name="Fish Shellfish Immunol.">
        <title>Early steps in the European eel (Anguilla anguilla)-Vibrio vulnificus interaction in the gills: Role of the RtxA13 toxin.</title>
        <authorList>
            <person name="Callol A."/>
            <person name="Pajuelo D."/>
            <person name="Ebbesson L."/>
            <person name="Teles M."/>
            <person name="MacKenzie S."/>
            <person name="Amaro C."/>
        </authorList>
    </citation>
    <scope>NUCLEOTIDE SEQUENCE</scope>
</reference>